<evidence type="ECO:0000313" key="1">
    <source>
        <dbReference type="EMBL" id="TYH34079.1"/>
    </source>
</evidence>
<sequence length="105" mass="12650">MSRRKIEEYTPTNILHYLRSFNLQSPPVQTKYSIYIVFSTPFLKEDNSQGKKYKYLWRFQDQKTWEKANNQDNHIFQYSVRAIMPRGTNYPPELVIDALLNYPLI</sequence>
<accession>A0A5D2HWG0</accession>
<reference evidence="1 2" key="1">
    <citation type="submission" date="2019-07" db="EMBL/GenBank/DDBJ databases">
        <title>WGS assembly of Gossypium tomentosum.</title>
        <authorList>
            <person name="Chen Z.J."/>
            <person name="Sreedasyam A."/>
            <person name="Ando A."/>
            <person name="Song Q."/>
            <person name="De L."/>
            <person name="Hulse-Kemp A."/>
            <person name="Ding M."/>
            <person name="Ye W."/>
            <person name="Kirkbride R."/>
            <person name="Jenkins J."/>
            <person name="Plott C."/>
            <person name="Lovell J."/>
            <person name="Lin Y.-M."/>
            <person name="Vaughn R."/>
            <person name="Liu B."/>
            <person name="Li W."/>
            <person name="Simpson S."/>
            <person name="Scheffler B."/>
            <person name="Saski C."/>
            <person name="Grover C."/>
            <person name="Hu G."/>
            <person name="Conover J."/>
            <person name="Carlson J."/>
            <person name="Shu S."/>
            <person name="Boston L."/>
            <person name="Williams M."/>
            <person name="Peterson D."/>
            <person name="Mcgee K."/>
            <person name="Jones D."/>
            <person name="Wendel J."/>
            <person name="Stelly D."/>
            <person name="Grimwood J."/>
            <person name="Schmutz J."/>
        </authorList>
    </citation>
    <scope>NUCLEOTIDE SEQUENCE [LARGE SCALE GENOMIC DNA]</scope>
    <source>
        <strain evidence="1">7179.01</strain>
    </source>
</reference>
<dbReference type="AlphaFoldDB" id="A0A5D2HWG0"/>
<proteinExistence type="predicted"/>
<evidence type="ECO:0000313" key="2">
    <source>
        <dbReference type="Proteomes" id="UP000322667"/>
    </source>
</evidence>
<gene>
    <name evidence="1" type="ORF">ES332_D13G104100v1</name>
</gene>
<protein>
    <submittedName>
        <fullName evidence="1">Uncharacterized protein</fullName>
    </submittedName>
</protein>
<keyword evidence="2" id="KW-1185">Reference proteome</keyword>
<dbReference type="Proteomes" id="UP000322667">
    <property type="component" value="Chromosome D13"/>
</dbReference>
<dbReference type="EMBL" id="CM017635">
    <property type="protein sequence ID" value="TYH34079.1"/>
    <property type="molecule type" value="Genomic_DNA"/>
</dbReference>
<organism evidence="1 2">
    <name type="scientific">Gossypium tomentosum</name>
    <name type="common">Hawaiian cotton</name>
    <name type="synonym">Gossypium sandvicense</name>
    <dbReference type="NCBI Taxonomy" id="34277"/>
    <lineage>
        <taxon>Eukaryota</taxon>
        <taxon>Viridiplantae</taxon>
        <taxon>Streptophyta</taxon>
        <taxon>Embryophyta</taxon>
        <taxon>Tracheophyta</taxon>
        <taxon>Spermatophyta</taxon>
        <taxon>Magnoliopsida</taxon>
        <taxon>eudicotyledons</taxon>
        <taxon>Gunneridae</taxon>
        <taxon>Pentapetalae</taxon>
        <taxon>rosids</taxon>
        <taxon>malvids</taxon>
        <taxon>Malvales</taxon>
        <taxon>Malvaceae</taxon>
        <taxon>Malvoideae</taxon>
        <taxon>Gossypium</taxon>
    </lineage>
</organism>
<name>A0A5D2HWG0_GOSTO</name>